<dbReference type="AlphaFoldDB" id="A0A927C2L7"/>
<proteinExistence type="predicted"/>
<keyword evidence="2" id="KW-1185">Reference proteome</keyword>
<gene>
    <name evidence="1" type="ORF">IB286_14250</name>
</gene>
<protein>
    <submittedName>
        <fullName evidence="1">Uncharacterized protein</fullName>
    </submittedName>
</protein>
<comment type="caution">
    <text evidence="1">The sequence shown here is derived from an EMBL/GenBank/DDBJ whole genome shotgun (WGS) entry which is preliminary data.</text>
</comment>
<sequence>MKYFSKTAFEHLLFPLHTTVYRGIDRALCDLEGRYPGLVSHIVESIEPLMNKPTDAEVLVENLRYPTAGFDIYIEVHAKEFSRIRKSQAYASKLLKHDKDSKGKGQFLIVRWEGGDQHEAFIVPLGFILKDLEARVCRKGAYQVYEHVVIREFEEDELPNSRGALINDCGTYIGVTRRSWQQRYKEHVYATRRGSLLRFHQALRGELFPVDSVEHQVLRAGLTESEALDIEEAEVENRTLAANHPNGLNMIPGGKAGLQFLSTMTGKKREELDVDATLFELENVVNKSLRQPGLPTGTGGSNEKLKELWQNDLNYRIKVMTGNEKRLTYPQIVSARIWHASGWSMEKIHEKVCGMGDRDISFNQIKSLLEGKTYSTIPHVLLDL</sequence>
<dbReference type="EMBL" id="JACXLD010000013">
    <property type="protein sequence ID" value="MBD2860160.1"/>
    <property type="molecule type" value="Genomic_DNA"/>
</dbReference>
<dbReference type="Proteomes" id="UP000610558">
    <property type="component" value="Unassembled WGS sequence"/>
</dbReference>
<organism evidence="1 2">
    <name type="scientific">Spongiibacter pelagi</name>
    <dbReference type="NCBI Taxonomy" id="2760804"/>
    <lineage>
        <taxon>Bacteria</taxon>
        <taxon>Pseudomonadati</taxon>
        <taxon>Pseudomonadota</taxon>
        <taxon>Gammaproteobacteria</taxon>
        <taxon>Cellvibrionales</taxon>
        <taxon>Spongiibacteraceae</taxon>
        <taxon>Spongiibacter</taxon>
    </lineage>
</organism>
<name>A0A927C2L7_9GAMM</name>
<reference evidence="1" key="1">
    <citation type="submission" date="2020-09" db="EMBL/GenBank/DDBJ databases">
        <authorList>
            <person name="Yoon J.-W."/>
        </authorList>
    </citation>
    <scope>NUCLEOTIDE SEQUENCE</scope>
    <source>
        <strain evidence="1">KMU-158</strain>
    </source>
</reference>
<evidence type="ECO:0000313" key="1">
    <source>
        <dbReference type="EMBL" id="MBD2860160.1"/>
    </source>
</evidence>
<dbReference type="RefSeq" id="WP_190766678.1">
    <property type="nucleotide sequence ID" value="NZ_JACXLD010000013.1"/>
</dbReference>
<evidence type="ECO:0000313" key="2">
    <source>
        <dbReference type="Proteomes" id="UP000610558"/>
    </source>
</evidence>
<accession>A0A927C2L7</accession>